<gene>
    <name evidence="2" type="ORF">MARU1_001940</name>
</gene>
<sequence length="714" mass="78662">MHDDVVTPTLAFAEAREICIDIAALFAGSNFELALPPASLTSESHPCIFYDERVRVQLVMRLPSLPTLLPGPREGFGNVDLLDEDSSLRIPPLLSTLLSYLHISLRGTMPGGETNAADAPLTSLFVHSWQRSPVPTDFCLRRSALSRAPKVDIPDMEPLRDASFVPGISYDLEKKVWTLRWWSDVSVPYTAMDVSISKIQMDAVMQLRLDLARLSAEAQAPPPQMPFHYVSNHTHPFSYSDDPYLIDVDLLSDLADQVKVLNESPQRRIDDLSKRLTMLPLSLLAPGSLSTSITSPWGASQFITEKQKELREREAAARASDADIALAPLAQSPAPPSSSREFPQRSSTPSALLAKELPHDFEAPETVDLATLASYGPVALTKVTTHTASVCASTTVRMRTLSRSWPTDENTRAVMVCVELEALPMPSPFVLHAIHIDIGERSDLVREVGFMPCQDTIEAIIKPLPGDASTLPVRIGRFSQHNLLYTVQLVPREPHIGSQALGHLLTTWDPRRCARVTLLGTPDRGALTAPYSTCVSQWNGSMDVSLALLDLQRRSFADYVMHTTMHIPPLPPAREERVLHVGDPAMSPHTLHQTRRVLPVRLEGTSAFSPNYERRAPEAEAPRRALGWGDSHAQHGGFDPTRVDTFDSCMLAAVEARHVLRSADAHYIHVYVTLTNVSSDRAMDPEVSWLSEHHGAALVPDADRVRLAGHESPG</sequence>
<protein>
    <submittedName>
        <fullName evidence="2">Uncharacterized protein</fullName>
    </submittedName>
</protein>
<keyword evidence="3" id="KW-1185">Reference proteome</keyword>
<dbReference type="AlphaFoldDB" id="A0AAJ5Z0S1"/>
<feature type="region of interest" description="Disordered" evidence="1">
    <location>
        <begin position="323"/>
        <end position="349"/>
    </location>
</feature>
<evidence type="ECO:0000313" key="3">
    <source>
        <dbReference type="Proteomes" id="UP001217582"/>
    </source>
</evidence>
<proteinExistence type="predicted"/>
<feature type="compositionally biased region" description="Low complexity" evidence="1">
    <location>
        <begin position="323"/>
        <end position="332"/>
    </location>
</feature>
<evidence type="ECO:0000256" key="1">
    <source>
        <dbReference type="SAM" id="MobiDB-lite"/>
    </source>
</evidence>
<name>A0AAJ5Z0S1_9BASI</name>
<feature type="compositionally biased region" description="Polar residues" evidence="1">
    <location>
        <begin position="340"/>
        <end position="349"/>
    </location>
</feature>
<evidence type="ECO:0000313" key="2">
    <source>
        <dbReference type="EMBL" id="WFD15914.1"/>
    </source>
</evidence>
<dbReference type="Proteomes" id="UP001217582">
    <property type="component" value="Chromosome 3"/>
</dbReference>
<dbReference type="EMBL" id="CP119918">
    <property type="protein sequence ID" value="WFD15914.1"/>
    <property type="molecule type" value="Genomic_DNA"/>
</dbReference>
<reference evidence="2 3" key="1">
    <citation type="submission" date="2023-03" db="EMBL/GenBank/DDBJ databases">
        <title>Mating type loci evolution in Malassezia.</title>
        <authorList>
            <person name="Coelho M.A."/>
        </authorList>
    </citation>
    <scope>NUCLEOTIDE SEQUENCE [LARGE SCALE GENOMIC DNA]</scope>
    <source>
        <strain evidence="2 3">CBS 13387</strain>
    </source>
</reference>
<accession>A0AAJ5Z0S1</accession>
<organism evidence="2 3">
    <name type="scientific">Malassezia arunalokei</name>
    <dbReference type="NCBI Taxonomy" id="1514897"/>
    <lineage>
        <taxon>Eukaryota</taxon>
        <taxon>Fungi</taxon>
        <taxon>Dikarya</taxon>
        <taxon>Basidiomycota</taxon>
        <taxon>Ustilaginomycotina</taxon>
        <taxon>Malasseziomycetes</taxon>
        <taxon>Malasseziales</taxon>
        <taxon>Malasseziaceae</taxon>
        <taxon>Malassezia</taxon>
    </lineage>
</organism>